<dbReference type="PROSITE" id="PS01124">
    <property type="entry name" value="HTH_ARAC_FAMILY_2"/>
    <property type="match status" value="1"/>
</dbReference>
<proteinExistence type="predicted"/>
<dbReference type="Pfam" id="PF12833">
    <property type="entry name" value="HTH_18"/>
    <property type="match status" value="1"/>
</dbReference>
<dbReference type="InterPro" id="IPR018060">
    <property type="entry name" value="HTH_AraC"/>
</dbReference>
<organism evidence="5 6">
    <name type="scientific">Salmonella enterica</name>
    <name type="common">Salmonella choleraesuis</name>
    <dbReference type="NCBI Taxonomy" id="28901"/>
    <lineage>
        <taxon>Bacteria</taxon>
        <taxon>Pseudomonadati</taxon>
        <taxon>Pseudomonadota</taxon>
        <taxon>Gammaproteobacteria</taxon>
        <taxon>Enterobacterales</taxon>
        <taxon>Enterobacteriaceae</taxon>
        <taxon>Salmonella</taxon>
    </lineage>
</organism>
<gene>
    <name evidence="5" type="ORF">C4860_24420</name>
</gene>
<comment type="caution">
    <text evidence="5">The sequence shown here is derived from an EMBL/GenBank/DDBJ whole genome shotgun (WGS) entry which is preliminary data.</text>
</comment>
<dbReference type="EMBL" id="QDLQ01000037">
    <property type="protein sequence ID" value="PVI93545.1"/>
    <property type="molecule type" value="Genomic_DNA"/>
</dbReference>
<dbReference type="GO" id="GO:0003700">
    <property type="term" value="F:DNA-binding transcription factor activity"/>
    <property type="evidence" value="ECO:0007669"/>
    <property type="project" value="InterPro"/>
</dbReference>
<dbReference type="AlphaFoldDB" id="A0A2T8SVU2"/>
<evidence type="ECO:0000256" key="2">
    <source>
        <dbReference type="ARBA" id="ARBA00023125"/>
    </source>
</evidence>
<protein>
    <submittedName>
        <fullName evidence="5">AraC family transcriptional regulator</fullName>
    </submittedName>
</protein>
<evidence type="ECO:0000313" key="6">
    <source>
        <dbReference type="Proteomes" id="UP000245912"/>
    </source>
</evidence>
<evidence type="ECO:0000256" key="3">
    <source>
        <dbReference type="ARBA" id="ARBA00023163"/>
    </source>
</evidence>
<dbReference type="SUPFAM" id="SSF46689">
    <property type="entry name" value="Homeodomain-like"/>
    <property type="match status" value="2"/>
</dbReference>
<dbReference type="PANTHER" id="PTHR47504:SF3">
    <property type="entry name" value="HTH-TYPE TRANSCRIPTIONAL REGULATOR YKGA-RELATED"/>
    <property type="match status" value="1"/>
</dbReference>
<evidence type="ECO:0000313" key="5">
    <source>
        <dbReference type="EMBL" id="PVI93545.1"/>
    </source>
</evidence>
<dbReference type="PROSITE" id="PS00041">
    <property type="entry name" value="HTH_ARAC_FAMILY_1"/>
    <property type="match status" value="1"/>
</dbReference>
<dbReference type="GO" id="GO:0043565">
    <property type="term" value="F:sequence-specific DNA binding"/>
    <property type="evidence" value="ECO:0007669"/>
    <property type="project" value="InterPro"/>
</dbReference>
<dbReference type="Gene3D" id="1.10.10.60">
    <property type="entry name" value="Homeodomain-like"/>
    <property type="match status" value="2"/>
</dbReference>
<evidence type="ECO:0000256" key="1">
    <source>
        <dbReference type="ARBA" id="ARBA00023015"/>
    </source>
</evidence>
<accession>A0A2T8SVU2</accession>
<dbReference type="SMART" id="SM00342">
    <property type="entry name" value="HTH_ARAC"/>
    <property type="match status" value="1"/>
</dbReference>
<sequence>MTLPITCRQSLCKIVFIILTTINKVLSMLKIMAVNAITQYIEENLEVSPINIDTLVEYSGYSRRYLQILFKKCIGMPVGRYIQLRRITRAAVLLRLSGLSLVSISERLFYDSQQTFTREFKKHSGFTPLQYRNGNIWSFQNMTGHRDVGSMFPRPKLLHMEERSFYGEKLCYEEQIPLGSSEISPQWSRVEKLLSM</sequence>
<feature type="domain" description="HTH araC/xylS-type" evidence="4">
    <location>
        <begin position="35"/>
        <end position="134"/>
    </location>
</feature>
<dbReference type="InterPro" id="IPR050959">
    <property type="entry name" value="MarA-like"/>
</dbReference>
<evidence type="ECO:0000259" key="4">
    <source>
        <dbReference type="PROSITE" id="PS01124"/>
    </source>
</evidence>
<keyword evidence="2" id="KW-0238">DNA-binding</keyword>
<dbReference type="PANTHER" id="PTHR47504">
    <property type="entry name" value="RIGHT ORIGIN-BINDING PROTEIN"/>
    <property type="match status" value="1"/>
</dbReference>
<keyword evidence="3" id="KW-0804">Transcription</keyword>
<dbReference type="InterPro" id="IPR018062">
    <property type="entry name" value="HTH_AraC-typ_CS"/>
</dbReference>
<keyword evidence="1" id="KW-0805">Transcription regulation</keyword>
<dbReference type="InterPro" id="IPR009057">
    <property type="entry name" value="Homeodomain-like_sf"/>
</dbReference>
<name>A0A2T8SVU2_SALER</name>
<reference evidence="5 6" key="1">
    <citation type="submission" date="2018-04" db="EMBL/GenBank/DDBJ databases">
        <title>Serotype diversity and antimicrobial resistance among Salmonella enterica isolated from patients at an equine referral hospital.</title>
        <authorList>
            <person name="Leon I.M."/>
            <person name="Lawhon S.D."/>
            <person name="Norman K.N."/>
            <person name="Threadgill D.S."/>
            <person name="Ohta N."/>
            <person name="Vinasco J."/>
            <person name="Scott H.M."/>
        </authorList>
    </citation>
    <scope>NUCLEOTIDE SEQUENCE [LARGE SCALE GENOMIC DNA]</scope>
    <source>
        <strain evidence="5 6">235</strain>
    </source>
</reference>
<dbReference type="RefSeq" id="WP_077907178.1">
    <property type="nucleotide sequence ID" value="NZ_CP075139.1"/>
</dbReference>
<dbReference type="Proteomes" id="UP000245912">
    <property type="component" value="Unassembled WGS sequence"/>
</dbReference>